<dbReference type="Proteomes" id="UP000716291">
    <property type="component" value="Unassembled WGS sequence"/>
</dbReference>
<reference evidence="2" key="1">
    <citation type="journal article" date="2020" name="Microb. Genom.">
        <title>Genetic diversity of clinical and environmental Mucorales isolates obtained from an investigation of mucormycosis cases among solid organ transplant recipients.</title>
        <authorList>
            <person name="Nguyen M.H."/>
            <person name="Kaul D."/>
            <person name="Muto C."/>
            <person name="Cheng S.J."/>
            <person name="Richter R.A."/>
            <person name="Bruno V.M."/>
            <person name="Liu G."/>
            <person name="Beyhan S."/>
            <person name="Sundermann A.J."/>
            <person name="Mounaud S."/>
            <person name="Pasculle A.W."/>
            <person name="Nierman W.C."/>
            <person name="Driscoll E."/>
            <person name="Cumbie R."/>
            <person name="Clancy C.J."/>
            <person name="Dupont C.L."/>
        </authorList>
    </citation>
    <scope>NUCLEOTIDE SEQUENCE</scope>
    <source>
        <strain evidence="2">GL11</strain>
    </source>
</reference>
<keyword evidence="3" id="KW-1185">Reference proteome</keyword>
<dbReference type="EMBL" id="JAANQT010012279">
    <property type="protein sequence ID" value="KAG1273835.1"/>
    <property type="molecule type" value="Genomic_DNA"/>
</dbReference>
<organism evidence="2 3">
    <name type="scientific">Rhizopus oryzae</name>
    <name type="common">Mucormycosis agent</name>
    <name type="synonym">Rhizopus arrhizus var. delemar</name>
    <dbReference type="NCBI Taxonomy" id="64495"/>
    <lineage>
        <taxon>Eukaryota</taxon>
        <taxon>Fungi</taxon>
        <taxon>Fungi incertae sedis</taxon>
        <taxon>Mucoromycota</taxon>
        <taxon>Mucoromycotina</taxon>
        <taxon>Mucoromycetes</taxon>
        <taxon>Mucorales</taxon>
        <taxon>Mucorineae</taxon>
        <taxon>Rhizopodaceae</taxon>
        <taxon>Rhizopus</taxon>
    </lineage>
</organism>
<accession>A0A9P6WRW3</accession>
<sequence length="75" mass="7927">MRLATQPPAAAAPANAAALSSTRRRAGRTSVRRSARCSFFMTDSSRPTDWIRPCCSRAQACSWAGSAARQAAQAA</sequence>
<feature type="region of interest" description="Disordered" evidence="1">
    <location>
        <begin position="1"/>
        <end position="30"/>
    </location>
</feature>
<feature type="compositionally biased region" description="Low complexity" evidence="1">
    <location>
        <begin position="7"/>
        <end position="21"/>
    </location>
</feature>
<evidence type="ECO:0000256" key="1">
    <source>
        <dbReference type="SAM" id="MobiDB-lite"/>
    </source>
</evidence>
<name>A0A9P6WRW3_RHIOR</name>
<proteinExistence type="predicted"/>
<dbReference type="AlphaFoldDB" id="A0A9P6WRW3"/>
<evidence type="ECO:0000313" key="2">
    <source>
        <dbReference type="EMBL" id="KAG1273835.1"/>
    </source>
</evidence>
<gene>
    <name evidence="2" type="ORF">G6F64_015267</name>
</gene>
<comment type="caution">
    <text evidence="2">The sequence shown here is derived from an EMBL/GenBank/DDBJ whole genome shotgun (WGS) entry which is preliminary data.</text>
</comment>
<protein>
    <submittedName>
        <fullName evidence="2">Uncharacterized protein</fullName>
    </submittedName>
</protein>
<evidence type="ECO:0000313" key="3">
    <source>
        <dbReference type="Proteomes" id="UP000716291"/>
    </source>
</evidence>